<name>K4IAP9_PSYTT</name>
<sequence>MKFSKLFLIATFVLSFHFLKAQSDFAMFEPRLLTSLSFNEDPFSIRTMGRQFNLPEVNIFKDPFSSRPEINMVEAANRKAYRAKQQQEQQFSFVDRQTAMFTNFKPKIDNSSTSPWAPSYHNQAIYSDLHRIKNSSYKDLGDQYQFISPFYQLSPYRRSSGTGFYFR</sequence>
<proteinExistence type="predicted"/>
<feature type="signal peptide" evidence="1">
    <location>
        <begin position="1"/>
        <end position="21"/>
    </location>
</feature>
<dbReference type="AlphaFoldDB" id="K4IAP9"/>
<dbReference type="eggNOG" id="ENOG5030YZC">
    <property type="taxonomic scope" value="Bacteria"/>
</dbReference>
<evidence type="ECO:0008006" key="4">
    <source>
        <dbReference type="Google" id="ProtNLM"/>
    </source>
</evidence>
<gene>
    <name evidence="2" type="ordered locus">P700755_000456</name>
</gene>
<dbReference type="STRING" id="313595.P700755_000456"/>
<dbReference type="HOGENOM" id="CLU_1593209_0_0_10"/>
<dbReference type="EMBL" id="CP003879">
    <property type="protein sequence ID" value="AFU67479.1"/>
    <property type="molecule type" value="Genomic_DNA"/>
</dbReference>
<accession>K4IAP9</accession>
<evidence type="ECO:0000313" key="2">
    <source>
        <dbReference type="EMBL" id="AFU67479.1"/>
    </source>
</evidence>
<feature type="chain" id="PRO_5003877584" description="Secreted protein" evidence="1">
    <location>
        <begin position="22"/>
        <end position="167"/>
    </location>
</feature>
<reference evidence="2" key="2">
    <citation type="submission" date="2012-09" db="EMBL/GenBank/DDBJ databases">
        <title>The complete sequence of Psychroflexus torquis an extreme psychrophile from sea-ice that is stimulated by light.</title>
        <authorList>
            <person name="Feng S."/>
            <person name="Powell S.M."/>
            <person name="Bowman J.P."/>
        </authorList>
    </citation>
    <scope>NUCLEOTIDE SEQUENCE [LARGE SCALE GENOMIC DNA]</scope>
    <source>
        <strain evidence="2">ATCC 700755</strain>
    </source>
</reference>
<reference evidence="2" key="1">
    <citation type="submission" date="2006-03" db="EMBL/GenBank/DDBJ databases">
        <authorList>
            <person name="Bowman J."/>
            <person name="Ferriera S."/>
            <person name="Johnson J."/>
            <person name="Kravitz S."/>
            <person name="Halpern A."/>
            <person name="Remington K."/>
            <person name="Beeson K."/>
            <person name="Tran B."/>
            <person name="Rogers Y.-H."/>
            <person name="Friedman R."/>
            <person name="Venter J.C."/>
        </authorList>
    </citation>
    <scope>NUCLEOTIDE SEQUENCE [LARGE SCALE GENOMIC DNA]</scope>
    <source>
        <strain evidence="2">ATCC 700755</strain>
    </source>
</reference>
<dbReference type="Proteomes" id="UP000008514">
    <property type="component" value="Chromosome"/>
</dbReference>
<protein>
    <recommendedName>
        <fullName evidence="4">Secreted protein</fullName>
    </recommendedName>
</protein>
<dbReference type="OrthoDB" id="1442225at2"/>
<dbReference type="KEGG" id="ptq:P700755_000456"/>
<evidence type="ECO:0000313" key="3">
    <source>
        <dbReference type="Proteomes" id="UP000008514"/>
    </source>
</evidence>
<organism evidence="2 3">
    <name type="scientific">Psychroflexus torquis (strain ATCC 700755 / CIP 106069 / ACAM 623)</name>
    <dbReference type="NCBI Taxonomy" id="313595"/>
    <lineage>
        <taxon>Bacteria</taxon>
        <taxon>Pseudomonadati</taxon>
        <taxon>Bacteroidota</taxon>
        <taxon>Flavobacteriia</taxon>
        <taxon>Flavobacteriales</taxon>
        <taxon>Flavobacteriaceae</taxon>
        <taxon>Psychroflexus</taxon>
    </lineage>
</organism>
<evidence type="ECO:0000256" key="1">
    <source>
        <dbReference type="SAM" id="SignalP"/>
    </source>
</evidence>
<keyword evidence="1" id="KW-0732">Signal</keyword>
<keyword evidence="3" id="KW-1185">Reference proteome</keyword>